<keyword evidence="1" id="KW-0812">Transmembrane</keyword>
<gene>
    <name evidence="2" type="ORF">SVUK_LOCUS10459</name>
</gene>
<evidence type="ECO:0000313" key="2">
    <source>
        <dbReference type="EMBL" id="VDM75461.1"/>
    </source>
</evidence>
<organism evidence="2 3">
    <name type="scientific">Strongylus vulgaris</name>
    <name type="common">Blood worm</name>
    <dbReference type="NCBI Taxonomy" id="40348"/>
    <lineage>
        <taxon>Eukaryota</taxon>
        <taxon>Metazoa</taxon>
        <taxon>Ecdysozoa</taxon>
        <taxon>Nematoda</taxon>
        <taxon>Chromadorea</taxon>
        <taxon>Rhabditida</taxon>
        <taxon>Rhabditina</taxon>
        <taxon>Rhabditomorpha</taxon>
        <taxon>Strongyloidea</taxon>
        <taxon>Strongylidae</taxon>
        <taxon>Strongylus</taxon>
    </lineage>
</organism>
<reference evidence="2 3" key="1">
    <citation type="submission" date="2018-11" db="EMBL/GenBank/DDBJ databases">
        <authorList>
            <consortium name="Pathogen Informatics"/>
        </authorList>
    </citation>
    <scope>NUCLEOTIDE SEQUENCE [LARGE SCALE GENOMIC DNA]</scope>
</reference>
<evidence type="ECO:0000256" key="1">
    <source>
        <dbReference type="SAM" id="Phobius"/>
    </source>
</evidence>
<sequence length="334" mass="37932">MYLMWFERIRALGGRWAPRIAAKVIQSGSRRAVMLGNTIVLCLLLGPTSILAIGENAMDLNTITGIIGGIGRMLETSVDTINVPSELIMGRWFQMYKAAINFDVFRTQMFCPVAYFSPNPIMGEDGFSMEEAYRTVSKTGPIETYKRDMNKVGPGQYWMYTEEYFYPRQFYIIAAGPAFDNETRKADEPLQYMVVTDANRLSLMVYSRDPHIFFQTCVHVFCSEFLTGKVNSDQYLFFSCDWGNQVFSPDAMTALTPSPFSSSAYRITQRCTCELKTLRAHQREGKKYRVLKNQELAERSKNGTAEPAMSGMPLADMLRDPKKTLERLVGTQGH</sequence>
<dbReference type="AlphaFoldDB" id="A0A3P7IRD6"/>
<dbReference type="Proteomes" id="UP000270094">
    <property type="component" value="Unassembled WGS sequence"/>
</dbReference>
<dbReference type="SUPFAM" id="SSF50814">
    <property type="entry name" value="Lipocalins"/>
    <property type="match status" value="1"/>
</dbReference>
<proteinExistence type="predicted"/>
<keyword evidence="3" id="KW-1185">Reference proteome</keyword>
<keyword evidence="1" id="KW-0472">Membrane</keyword>
<dbReference type="InterPro" id="IPR012674">
    <property type="entry name" value="Calycin"/>
</dbReference>
<dbReference type="EMBL" id="UYYB01095362">
    <property type="protein sequence ID" value="VDM75461.1"/>
    <property type="molecule type" value="Genomic_DNA"/>
</dbReference>
<keyword evidence="1" id="KW-1133">Transmembrane helix</keyword>
<protein>
    <recommendedName>
        <fullName evidence="4">Lipocalin/cytosolic fatty-acid binding domain-containing protein</fullName>
    </recommendedName>
</protein>
<name>A0A3P7IRD6_STRVU</name>
<evidence type="ECO:0008006" key="4">
    <source>
        <dbReference type="Google" id="ProtNLM"/>
    </source>
</evidence>
<feature type="transmembrane region" description="Helical" evidence="1">
    <location>
        <begin position="32"/>
        <end position="54"/>
    </location>
</feature>
<dbReference type="OrthoDB" id="565904at2759"/>
<accession>A0A3P7IRD6</accession>
<evidence type="ECO:0000313" key="3">
    <source>
        <dbReference type="Proteomes" id="UP000270094"/>
    </source>
</evidence>